<dbReference type="NCBIfam" id="TIGR02138">
    <property type="entry name" value="phosphate_pstC"/>
    <property type="match status" value="1"/>
</dbReference>
<dbReference type="GO" id="GO:0005886">
    <property type="term" value="C:plasma membrane"/>
    <property type="evidence" value="ECO:0007669"/>
    <property type="project" value="UniProtKB-SubCell"/>
</dbReference>
<protein>
    <recommendedName>
        <fullName evidence="10">Phosphate transport system permease protein</fullName>
    </recommendedName>
</protein>
<keyword evidence="7 9" id="KW-1133">Transmembrane helix</keyword>
<proteinExistence type="inferred from homology"/>
<keyword evidence="13" id="KW-1185">Reference proteome</keyword>
<evidence type="ECO:0000256" key="5">
    <source>
        <dbReference type="ARBA" id="ARBA00022592"/>
    </source>
</evidence>
<dbReference type="AlphaFoldDB" id="A0A1H3IY22"/>
<keyword evidence="3 9" id="KW-0813">Transport</keyword>
<comment type="subcellular location">
    <subcellularLocation>
        <location evidence="1 9">Cell membrane</location>
        <topology evidence="1 9">Multi-pass membrane protein</topology>
    </subcellularLocation>
</comment>
<keyword evidence="4 10" id="KW-1003">Cell membrane</keyword>
<feature type="transmembrane region" description="Helical" evidence="9">
    <location>
        <begin position="159"/>
        <end position="186"/>
    </location>
</feature>
<feature type="transmembrane region" description="Helical" evidence="9">
    <location>
        <begin position="198"/>
        <end position="221"/>
    </location>
</feature>
<feature type="transmembrane region" description="Helical" evidence="9">
    <location>
        <begin position="312"/>
        <end position="333"/>
    </location>
</feature>
<feature type="transmembrane region" description="Helical" evidence="9">
    <location>
        <begin position="118"/>
        <end position="147"/>
    </location>
</feature>
<dbReference type="InterPro" id="IPR051124">
    <property type="entry name" value="Phosphate_Transport_Permease"/>
</dbReference>
<dbReference type="SUPFAM" id="SSF161098">
    <property type="entry name" value="MetI-like"/>
    <property type="match status" value="1"/>
</dbReference>
<sequence length="345" mass="37657">MKQQMFSLKKRKKVFNWQEQASTEHLLNDKNVYSEEKELETRTLTHEKSLKSNYKKRLSEYMIEKVIFILGIVSVLILALIFIFLIRSGISLFQTMTIGEFLTGTSWSPRSTPQRFGVIPLVLGTLWITAGAILISVPIGIGSAIFISEVAPPKIRTSLKVIIEFLSAIPSVVLGFLGIVVLSNWVRLSFNLSSGFTLLTGSILVAFMSLPTIISVSDDAITALPKEYREASLALGATRFETIFHVLVPAASSGIIAGVMLGIGRAIGETMTVLMVTGNAARIPTSLLQSGRTMTATIASEMGDTVRQSAHYHSLFAVGIVLLMMTSVINLIADYVLQKARKGGE</sequence>
<evidence type="ECO:0000256" key="7">
    <source>
        <dbReference type="ARBA" id="ARBA00022989"/>
    </source>
</evidence>
<evidence type="ECO:0000256" key="4">
    <source>
        <dbReference type="ARBA" id="ARBA00022475"/>
    </source>
</evidence>
<dbReference type="EMBL" id="FNPV01000001">
    <property type="protein sequence ID" value="SDY32215.1"/>
    <property type="molecule type" value="Genomic_DNA"/>
</dbReference>
<evidence type="ECO:0000313" key="13">
    <source>
        <dbReference type="Proteomes" id="UP000199230"/>
    </source>
</evidence>
<evidence type="ECO:0000259" key="11">
    <source>
        <dbReference type="PROSITE" id="PS50928"/>
    </source>
</evidence>
<dbReference type="Gene3D" id="1.10.3720.10">
    <property type="entry name" value="MetI-like"/>
    <property type="match status" value="1"/>
</dbReference>
<feature type="domain" description="ABC transmembrane type-1" evidence="11">
    <location>
        <begin position="122"/>
        <end position="333"/>
    </location>
</feature>
<dbReference type="InterPro" id="IPR011864">
    <property type="entry name" value="Phosphate_PstC"/>
</dbReference>
<evidence type="ECO:0000256" key="8">
    <source>
        <dbReference type="ARBA" id="ARBA00023136"/>
    </source>
</evidence>
<organism evidence="12 13">
    <name type="scientific">Tindallia californiensis</name>
    <dbReference type="NCBI Taxonomy" id="159292"/>
    <lineage>
        <taxon>Bacteria</taxon>
        <taxon>Bacillati</taxon>
        <taxon>Bacillota</taxon>
        <taxon>Clostridia</taxon>
        <taxon>Peptostreptococcales</taxon>
        <taxon>Tindalliaceae</taxon>
        <taxon>Tindallia</taxon>
    </lineage>
</organism>
<reference evidence="12 13" key="1">
    <citation type="submission" date="2016-10" db="EMBL/GenBank/DDBJ databases">
        <authorList>
            <person name="de Groot N.N."/>
        </authorList>
    </citation>
    <scope>NUCLEOTIDE SEQUENCE [LARGE SCALE GENOMIC DNA]</scope>
    <source>
        <strain evidence="12 13">APO</strain>
    </source>
</reference>
<evidence type="ECO:0000256" key="1">
    <source>
        <dbReference type="ARBA" id="ARBA00004651"/>
    </source>
</evidence>
<keyword evidence="8 9" id="KW-0472">Membrane</keyword>
<dbReference type="CDD" id="cd06261">
    <property type="entry name" value="TM_PBP2"/>
    <property type="match status" value="1"/>
</dbReference>
<dbReference type="Proteomes" id="UP000199230">
    <property type="component" value="Unassembled WGS sequence"/>
</dbReference>
<comment type="function">
    <text evidence="10">Part of the binding-protein-dependent transport system for phosphate; probably responsible for the translocation of the substrate across the membrane.</text>
</comment>
<keyword evidence="6 9" id="KW-0812">Transmembrane</keyword>
<dbReference type="GO" id="GO:0006817">
    <property type="term" value="P:phosphate ion transport"/>
    <property type="evidence" value="ECO:0007669"/>
    <property type="project" value="UniProtKB-KW"/>
</dbReference>
<dbReference type="InterPro" id="IPR000515">
    <property type="entry name" value="MetI-like"/>
</dbReference>
<feature type="transmembrane region" description="Helical" evidence="9">
    <location>
        <begin position="66"/>
        <end position="86"/>
    </location>
</feature>
<evidence type="ECO:0000256" key="9">
    <source>
        <dbReference type="RuleBase" id="RU363032"/>
    </source>
</evidence>
<dbReference type="PROSITE" id="PS50928">
    <property type="entry name" value="ABC_TM1"/>
    <property type="match status" value="1"/>
</dbReference>
<name>A0A1H3IY22_9FIRM</name>
<evidence type="ECO:0000256" key="6">
    <source>
        <dbReference type="ARBA" id="ARBA00022692"/>
    </source>
</evidence>
<comment type="similarity">
    <text evidence="2 10">Belongs to the binding-protein-dependent transport system permease family. CysTW subfamily.</text>
</comment>
<dbReference type="PANTHER" id="PTHR30425">
    <property type="entry name" value="PHOSPHATE TRANSPORT SYSTEM PERMEASE PROTEIN PST"/>
    <property type="match status" value="1"/>
</dbReference>
<dbReference type="InterPro" id="IPR035906">
    <property type="entry name" value="MetI-like_sf"/>
</dbReference>
<dbReference type="GO" id="GO:0005315">
    <property type="term" value="F:phosphate transmembrane transporter activity"/>
    <property type="evidence" value="ECO:0007669"/>
    <property type="project" value="InterPro"/>
</dbReference>
<gene>
    <name evidence="12" type="ORF">SAMN05192546_101322</name>
</gene>
<evidence type="ECO:0000313" key="12">
    <source>
        <dbReference type="EMBL" id="SDY32215.1"/>
    </source>
</evidence>
<dbReference type="Pfam" id="PF00528">
    <property type="entry name" value="BPD_transp_1"/>
    <property type="match status" value="1"/>
</dbReference>
<accession>A0A1H3IY22</accession>
<keyword evidence="5 10" id="KW-0592">Phosphate transport</keyword>
<dbReference type="STRING" id="159292.SAMN05192546_101322"/>
<evidence type="ECO:0000256" key="10">
    <source>
        <dbReference type="RuleBase" id="RU363054"/>
    </source>
</evidence>
<dbReference type="RefSeq" id="WP_242869996.1">
    <property type="nucleotide sequence ID" value="NZ_FNPV01000001.1"/>
</dbReference>
<evidence type="ECO:0000256" key="2">
    <source>
        <dbReference type="ARBA" id="ARBA00007069"/>
    </source>
</evidence>
<feature type="transmembrane region" description="Helical" evidence="9">
    <location>
        <begin position="242"/>
        <end position="267"/>
    </location>
</feature>
<dbReference type="PANTHER" id="PTHR30425:SF1">
    <property type="entry name" value="PHOSPHATE TRANSPORT SYSTEM PERMEASE PROTEIN PSTC"/>
    <property type="match status" value="1"/>
</dbReference>
<evidence type="ECO:0000256" key="3">
    <source>
        <dbReference type="ARBA" id="ARBA00022448"/>
    </source>
</evidence>